<name>A0AAV8UUJ8_9RHOD</name>
<dbReference type="EMBL" id="JAMWBK010000004">
    <property type="protein sequence ID" value="KAJ8905724.1"/>
    <property type="molecule type" value="Genomic_DNA"/>
</dbReference>
<evidence type="ECO:0000256" key="1">
    <source>
        <dbReference type="SAM" id="MobiDB-lite"/>
    </source>
</evidence>
<dbReference type="InterPro" id="IPR043472">
    <property type="entry name" value="Macro_dom-like"/>
</dbReference>
<dbReference type="SUPFAM" id="SSF52087">
    <property type="entry name" value="CRAL/TRIO domain"/>
    <property type="match status" value="1"/>
</dbReference>
<dbReference type="InterPro" id="IPR002589">
    <property type="entry name" value="Macro_dom"/>
</dbReference>
<dbReference type="Gene3D" id="3.40.220.10">
    <property type="entry name" value="Leucine Aminopeptidase, subunit E, domain 1"/>
    <property type="match status" value="1"/>
</dbReference>
<dbReference type="PROSITE" id="PS51154">
    <property type="entry name" value="MACRO"/>
    <property type="match status" value="1"/>
</dbReference>
<evidence type="ECO:0000259" key="2">
    <source>
        <dbReference type="PROSITE" id="PS51154"/>
    </source>
</evidence>
<accession>A0AAV8UUJ8</accession>
<keyword evidence="4" id="KW-1185">Reference proteome</keyword>
<dbReference type="Pfam" id="PF13716">
    <property type="entry name" value="CRAL_TRIO_2"/>
    <property type="match status" value="1"/>
</dbReference>
<comment type="caution">
    <text evidence="3">The sequence shown here is derived from an EMBL/GenBank/DDBJ whole genome shotgun (WGS) entry which is preliminary data.</text>
</comment>
<feature type="region of interest" description="Disordered" evidence="1">
    <location>
        <begin position="217"/>
        <end position="279"/>
    </location>
</feature>
<evidence type="ECO:0000313" key="4">
    <source>
        <dbReference type="Proteomes" id="UP001157974"/>
    </source>
</evidence>
<reference evidence="3 4" key="1">
    <citation type="journal article" date="2023" name="Nat. Commun.">
        <title>Origin of minicircular mitochondrial genomes in red algae.</title>
        <authorList>
            <person name="Lee Y."/>
            <person name="Cho C.H."/>
            <person name="Lee Y.M."/>
            <person name="Park S.I."/>
            <person name="Yang J.H."/>
            <person name="West J.A."/>
            <person name="Bhattacharya D."/>
            <person name="Yoon H.S."/>
        </authorList>
    </citation>
    <scope>NUCLEOTIDE SEQUENCE [LARGE SCALE GENOMIC DNA]</scope>
    <source>
        <strain evidence="3 4">CCMP1338</strain>
        <tissue evidence="3">Whole cell</tissue>
    </source>
</reference>
<feature type="compositionally biased region" description="Basic and acidic residues" evidence="1">
    <location>
        <begin position="232"/>
        <end position="255"/>
    </location>
</feature>
<dbReference type="Proteomes" id="UP001157974">
    <property type="component" value="Unassembled WGS sequence"/>
</dbReference>
<gene>
    <name evidence="3" type="ORF">NDN08_002229</name>
</gene>
<evidence type="ECO:0000313" key="3">
    <source>
        <dbReference type="EMBL" id="KAJ8905724.1"/>
    </source>
</evidence>
<dbReference type="PANTHER" id="PTHR11106:SF72">
    <property type="entry name" value="GANGLIOSIDE-INDUCED DIFFERENTIATION-ASSOCIATED PROTEIN 2"/>
    <property type="match status" value="1"/>
</dbReference>
<feature type="compositionally biased region" description="Acidic residues" evidence="1">
    <location>
        <begin position="217"/>
        <end position="231"/>
    </location>
</feature>
<feature type="domain" description="Macro" evidence="2">
    <location>
        <begin position="26"/>
        <end position="212"/>
    </location>
</feature>
<organism evidence="3 4">
    <name type="scientific">Rhodosorus marinus</name>
    <dbReference type="NCBI Taxonomy" id="101924"/>
    <lineage>
        <taxon>Eukaryota</taxon>
        <taxon>Rhodophyta</taxon>
        <taxon>Stylonematophyceae</taxon>
        <taxon>Stylonematales</taxon>
        <taxon>Stylonemataceae</taxon>
        <taxon>Rhodosorus</taxon>
    </lineage>
</organism>
<dbReference type="AlphaFoldDB" id="A0AAV8UUJ8"/>
<proteinExistence type="predicted"/>
<dbReference type="PANTHER" id="PTHR11106">
    <property type="entry name" value="GANGLIOSIDE INDUCED DIFFERENTIATION ASSOCIATED PROTEIN 2-RELATED"/>
    <property type="match status" value="1"/>
</dbReference>
<protein>
    <recommendedName>
        <fullName evidence="2">Macro domain-containing protein</fullName>
    </recommendedName>
</protein>
<dbReference type="Gene3D" id="3.40.525.10">
    <property type="entry name" value="CRAL-TRIO lipid binding domain"/>
    <property type="match status" value="1"/>
</dbReference>
<dbReference type="CDD" id="cd00170">
    <property type="entry name" value="SEC14"/>
    <property type="match status" value="1"/>
</dbReference>
<dbReference type="InterPro" id="IPR036865">
    <property type="entry name" value="CRAL-TRIO_dom_sf"/>
</dbReference>
<dbReference type="InterPro" id="IPR001251">
    <property type="entry name" value="CRAL-TRIO_dom"/>
</dbReference>
<dbReference type="SUPFAM" id="SSF52949">
    <property type="entry name" value="Macro domain-like"/>
    <property type="match status" value="1"/>
</dbReference>
<dbReference type="Pfam" id="PF01661">
    <property type="entry name" value="Macro"/>
    <property type="match status" value="1"/>
</dbReference>
<sequence length="436" mass="50146">MSERSLIVNVNEVGFCWDSAARNDRALPNAVRPELNEKVFLWSGDVRRLRCDAVVVGRSSKGHYQTETYERILAAAGADNVEQELSQEGYPRSGEARATHGYHLHTRYLIHVLRPRFPKKYKHAARVALGRCVSSALDSAVDRNCRTIVFSEFWESPKGETHAFPRKIAASLFCKSLRSFLDAHAHYVEKILIVTNQKDDSDMLDALAKYLPRNEAEAVEFDKEDEEDDDSPADHELTKEESYRAPEYVNRDGTLRRSKNNEPSPEPVPEEESIPQRYSRETLTEVEELDAIKFAGEDSQGRPILAWMQQKINVKEVDMDQVFRYLLQIAEEASRESRSGREFFVVYNHQGCRPENVPAIPWLWDKIRQLVVRFETRVKKVFIIGDFLVRIVSVGILWNLDVRDRICFIDSTEQLLLQFPGGRLKRSIVSEFGANQ</sequence>